<keyword evidence="3" id="KW-1185">Reference proteome</keyword>
<feature type="transmembrane region" description="Helical" evidence="1">
    <location>
        <begin position="208"/>
        <end position="230"/>
    </location>
</feature>
<evidence type="ECO:0000256" key="1">
    <source>
        <dbReference type="SAM" id="Phobius"/>
    </source>
</evidence>
<feature type="transmembrane region" description="Helical" evidence="1">
    <location>
        <begin position="378"/>
        <end position="397"/>
    </location>
</feature>
<evidence type="ECO:0000313" key="3">
    <source>
        <dbReference type="Proteomes" id="UP001523234"/>
    </source>
</evidence>
<feature type="transmembrane region" description="Helical" evidence="1">
    <location>
        <begin position="73"/>
        <end position="92"/>
    </location>
</feature>
<keyword evidence="1" id="KW-0472">Membrane</keyword>
<feature type="transmembrane region" description="Helical" evidence="1">
    <location>
        <begin position="168"/>
        <end position="187"/>
    </location>
</feature>
<sequence>MFQRCLKKLAELDLTFSKRLPVYTLFAAFKKMVPLVIINVYLHLFSKLFLDPAALLPAVLHIKIKPSPIYQNIMFLTSAFDYLVIAFVMALWTKNYLNKKLQVFGYEKDNLLPILVNFTLALSYGFATYSPANQNALHLLIPLLLTHLANMSFITMTRLSKGRFPDFGFAYLLWAAVILAIVSYLYGHMPSELITNAYSSFFSLSFFSHWYGLLLIAILAPVVFSIGLAVPSDLGTTAPDLAQVNSNLNAVYQAVMAQLPSPANPYSVLTTSMMIGGVGAALALAIVLVFSKNKKTRRLGLFALLPAIFDSSKILAYGYPLFFRPLMLVPMLLASVYGTLLTAASILSGFARPTVFVVPNNTPHVLLAFFASQTPFRSLGITLLVLFGACLIYWPFVKADELGERR</sequence>
<organism evidence="2 3">
    <name type="scientific">Fructobacillus apis</name>
    <dbReference type="NCBI Taxonomy" id="2935017"/>
    <lineage>
        <taxon>Bacteria</taxon>
        <taxon>Bacillati</taxon>
        <taxon>Bacillota</taxon>
        <taxon>Bacilli</taxon>
        <taxon>Lactobacillales</taxon>
        <taxon>Lactobacillaceae</taxon>
        <taxon>Fructobacillus</taxon>
    </lineage>
</organism>
<feature type="transmembrane region" description="Helical" evidence="1">
    <location>
        <begin position="20"/>
        <end position="42"/>
    </location>
</feature>
<dbReference type="Proteomes" id="UP001523234">
    <property type="component" value="Unassembled WGS sequence"/>
</dbReference>
<gene>
    <name evidence="2" type="ORF">NFX39_02685</name>
</gene>
<feature type="transmembrane region" description="Helical" evidence="1">
    <location>
        <begin position="136"/>
        <end position="156"/>
    </location>
</feature>
<dbReference type="EMBL" id="JAMWYK010000002">
    <property type="protein sequence ID" value="MCO0832000.1"/>
    <property type="molecule type" value="Genomic_DNA"/>
</dbReference>
<dbReference type="InterPro" id="IPR051088">
    <property type="entry name" value="PTS_Sugar-EIIC/EIIB"/>
</dbReference>
<dbReference type="PANTHER" id="PTHR33989">
    <property type="match status" value="1"/>
</dbReference>
<evidence type="ECO:0000313" key="2">
    <source>
        <dbReference type="EMBL" id="MCO0832000.1"/>
    </source>
</evidence>
<comment type="caution">
    <text evidence="2">The sequence shown here is derived from an EMBL/GenBank/DDBJ whole genome shotgun (WGS) entry which is preliminary data.</text>
</comment>
<protein>
    <submittedName>
        <fullName evidence="2">Uncharacterized protein</fullName>
    </submittedName>
</protein>
<keyword evidence="1" id="KW-0812">Transmembrane</keyword>
<feature type="transmembrane region" description="Helical" evidence="1">
    <location>
        <begin position="302"/>
        <end position="322"/>
    </location>
</feature>
<proteinExistence type="predicted"/>
<reference evidence="2 3" key="1">
    <citation type="submission" date="2022-06" db="EMBL/GenBank/DDBJ databases">
        <title>Fructobacillus taiwanensis sp. nov., isolated from the honeybee.</title>
        <authorList>
            <person name="Chen Y.-S."/>
            <person name="Wang L.-T."/>
            <person name="Lee Y.-S."/>
            <person name="Chang Y.-C."/>
            <person name="Wu H.-C."/>
            <person name="Liao C.-Y."/>
            <person name="Chen W.-H."/>
            <person name="Deng J.-N."/>
            <person name="Wang Y.-H."/>
        </authorList>
    </citation>
    <scope>NUCLEOTIDE SEQUENCE [LARGE SCALE GENOMIC DNA]</scope>
    <source>
        <strain evidence="2 3">W13</strain>
    </source>
</reference>
<feature type="transmembrane region" description="Helical" evidence="1">
    <location>
        <begin position="328"/>
        <end position="347"/>
    </location>
</feature>
<dbReference type="PANTHER" id="PTHR33989:SF4">
    <property type="entry name" value="PTS SYSTEM N,N'-DIACETYLCHITOBIOSE-SPECIFIC EIIC COMPONENT"/>
    <property type="match status" value="1"/>
</dbReference>
<feature type="transmembrane region" description="Helical" evidence="1">
    <location>
        <begin position="266"/>
        <end position="290"/>
    </location>
</feature>
<dbReference type="RefSeq" id="WP_252442759.1">
    <property type="nucleotide sequence ID" value="NZ_JAMWYK010000002.1"/>
</dbReference>
<keyword evidence="1" id="KW-1133">Transmembrane helix</keyword>
<name>A0ABT0ZPT4_9LACO</name>
<accession>A0ABT0ZPT4</accession>